<evidence type="ECO:0000256" key="1">
    <source>
        <dbReference type="SAM" id="MobiDB-lite"/>
    </source>
</evidence>
<gene>
    <name evidence="2" type="ordered locus">Bcen_1279</name>
</gene>
<dbReference type="AlphaFoldDB" id="A0A0H2XQD3"/>
<proteinExistence type="predicted"/>
<dbReference type="HOGENOM" id="CLU_2166190_0_0_4"/>
<protein>
    <recommendedName>
        <fullName evidence="3">Flagellar protein FliT</fullName>
    </recommendedName>
</protein>
<feature type="compositionally biased region" description="Basic and acidic residues" evidence="1">
    <location>
        <begin position="10"/>
        <end position="25"/>
    </location>
</feature>
<reference evidence="2" key="1">
    <citation type="submission" date="2006-05" db="EMBL/GenBank/DDBJ databases">
        <title>Complete sequence of chromosome 1 of Burkholderia cenocepacia AU 1054.</title>
        <authorList>
            <consortium name="US DOE Joint Genome Institute"/>
            <person name="Copeland A."/>
            <person name="Lucas S."/>
            <person name="Lapidus A."/>
            <person name="Barry K."/>
            <person name="Detter J.C."/>
            <person name="Glavina del Rio T."/>
            <person name="Hammon N."/>
            <person name="Israni S."/>
            <person name="Dalin E."/>
            <person name="Tice H."/>
            <person name="Pitluck S."/>
            <person name="Chain P."/>
            <person name="Malfatti S."/>
            <person name="Shin M."/>
            <person name="Vergez L."/>
            <person name="Schmutz J."/>
            <person name="Larimer F."/>
            <person name="Land M."/>
            <person name="Hauser L."/>
            <person name="Kyrpides N."/>
            <person name="Lykidis A."/>
            <person name="LiPuma J.J."/>
            <person name="Konstantinidis K."/>
            <person name="Tiedje J.M."/>
            <person name="Richardson P."/>
        </authorList>
    </citation>
    <scope>NUCLEOTIDE SEQUENCE [LARGE SCALE GENOMIC DNA]</scope>
    <source>
        <strain evidence="2">AU 1054</strain>
    </source>
</reference>
<name>A0A0H2XQD3_BURO1</name>
<sequence>MPHRLATGRQADKTNDSRKSRDSRGSEMTPLQVVLSLDALTHAIEAAVARADWNEAVRAAEMRSAFIVALAPDQPDEVMSALMKVQEIDVRISTVARETLEALVAEGWTALHASRAATNALRVRQRSLDTGAAATRH</sequence>
<organism evidence="2">
    <name type="scientific">Burkholderia orbicola (strain AU 1054)</name>
    <dbReference type="NCBI Taxonomy" id="331271"/>
    <lineage>
        <taxon>Bacteria</taxon>
        <taxon>Pseudomonadati</taxon>
        <taxon>Pseudomonadota</taxon>
        <taxon>Betaproteobacteria</taxon>
        <taxon>Burkholderiales</taxon>
        <taxon>Burkholderiaceae</taxon>
        <taxon>Burkholderia</taxon>
        <taxon>Burkholderia cepacia complex</taxon>
        <taxon>Burkholderia orbicola</taxon>
    </lineage>
</organism>
<dbReference type="EMBL" id="CP000378">
    <property type="protein sequence ID" value="ABF76185.1"/>
    <property type="molecule type" value="Genomic_DNA"/>
</dbReference>
<accession>A0A0H2XQD3</accession>
<feature type="region of interest" description="Disordered" evidence="1">
    <location>
        <begin position="1"/>
        <end position="27"/>
    </location>
</feature>
<evidence type="ECO:0008006" key="3">
    <source>
        <dbReference type="Google" id="ProtNLM"/>
    </source>
</evidence>
<evidence type="ECO:0000313" key="2">
    <source>
        <dbReference type="EMBL" id="ABF76185.1"/>
    </source>
</evidence>